<feature type="transmembrane region" description="Helical" evidence="11">
    <location>
        <begin position="73"/>
        <end position="91"/>
    </location>
</feature>
<dbReference type="KEGG" id="dap:Dacet_2736"/>
<feature type="transmembrane region" description="Helical" evidence="11">
    <location>
        <begin position="206"/>
        <end position="227"/>
    </location>
</feature>
<dbReference type="SMART" id="SM00116">
    <property type="entry name" value="CBS"/>
    <property type="match status" value="1"/>
</dbReference>
<evidence type="ECO:0000256" key="5">
    <source>
        <dbReference type="ARBA" id="ARBA00023065"/>
    </source>
</evidence>
<dbReference type="Gene3D" id="3.10.580.10">
    <property type="entry name" value="CBS-domain"/>
    <property type="match status" value="1"/>
</dbReference>
<keyword evidence="5" id="KW-0406">Ion transport</keyword>
<feature type="transmembrane region" description="Helical" evidence="11">
    <location>
        <begin position="377"/>
        <end position="400"/>
    </location>
</feature>
<dbReference type="InterPro" id="IPR046342">
    <property type="entry name" value="CBS_dom_sf"/>
</dbReference>
<dbReference type="Proteomes" id="UP000002012">
    <property type="component" value="Chromosome"/>
</dbReference>
<evidence type="ECO:0000256" key="9">
    <source>
        <dbReference type="ARBA" id="ARBA00023303"/>
    </source>
</evidence>
<keyword evidence="2" id="KW-0813">Transport</keyword>
<dbReference type="PaxDb" id="522772-Dacet_2736"/>
<accession>D4H5P9</accession>
<dbReference type="InterPro" id="IPR001807">
    <property type="entry name" value="ClC"/>
</dbReference>
<evidence type="ECO:0000256" key="8">
    <source>
        <dbReference type="ARBA" id="ARBA00023214"/>
    </source>
</evidence>
<keyword evidence="4 11" id="KW-1133">Transmembrane helix</keyword>
<feature type="transmembrane region" description="Helical" evidence="11">
    <location>
        <begin position="349"/>
        <end position="371"/>
    </location>
</feature>
<feature type="domain" description="CBS" evidence="12">
    <location>
        <begin position="461"/>
        <end position="519"/>
    </location>
</feature>
<dbReference type="GO" id="GO:0005254">
    <property type="term" value="F:chloride channel activity"/>
    <property type="evidence" value="ECO:0007669"/>
    <property type="project" value="UniProtKB-KW"/>
</dbReference>
<protein>
    <submittedName>
        <fullName evidence="13">Cl-channel voltage-gated family protein</fullName>
    </submittedName>
</protein>
<evidence type="ECO:0000256" key="11">
    <source>
        <dbReference type="SAM" id="Phobius"/>
    </source>
</evidence>
<keyword evidence="7" id="KW-0869">Chloride channel</keyword>
<proteinExistence type="predicted"/>
<dbReference type="AlphaFoldDB" id="D4H5P9"/>
<dbReference type="CDD" id="cd00400">
    <property type="entry name" value="Voltage_gated_ClC"/>
    <property type="match status" value="1"/>
</dbReference>
<reference evidence="13 14" key="1">
    <citation type="journal article" date="2010" name="Stand. Genomic Sci.">
        <title>Complete genome sequence of Denitrovibrio acetiphilus type strain (N2460).</title>
        <authorList>
            <person name="Kiss H."/>
            <person name="Lang E."/>
            <person name="Lapidus A."/>
            <person name="Copeland A."/>
            <person name="Nolan M."/>
            <person name="Glavina Del Rio T."/>
            <person name="Chen F."/>
            <person name="Lucas S."/>
            <person name="Tice H."/>
            <person name="Cheng J.F."/>
            <person name="Han C."/>
            <person name="Goodwin L."/>
            <person name="Pitluck S."/>
            <person name="Liolios K."/>
            <person name="Pati A."/>
            <person name="Ivanova N."/>
            <person name="Mavromatis K."/>
            <person name="Chen A."/>
            <person name="Palaniappan K."/>
            <person name="Land M."/>
            <person name="Hauser L."/>
            <person name="Chang Y.J."/>
            <person name="Jeffries C.D."/>
            <person name="Detter J.C."/>
            <person name="Brettin T."/>
            <person name="Spring S."/>
            <person name="Rohde M."/>
            <person name="Goker M."/>
            <person name="Woyke T."/>
            <person name="Bristow J."/>
            <person name="Eisen J.A."/>
            <person name="Markowitz V."/>
            <person name="Hugenholtz P."/>
            <person name="Kyrpides N.C."/>
            <person name="Klenk H.P."/>
        </authorList>
    </citation>
    <scope>NUCLEOTIDE SEQUENCE [LARGE SCALE GENOMIC DNA]</scope>
    <source>
        <strain evidence="14">DSM 12809 / NBRC 114555 / N2460</strain>
    </source>
</reference>
<keyword evidence="8" id="KW-0868">Chloride</keyword>
<dbReference type="InParanoid" id="D4H5P9"/>
<evidence type="ECO:0000259" key="12">
    <source>
        <dbReference type="PROSITE" id="PS51371"/>
    </source>
</evidence>
<comment type="subcellular location">
    <subcellularLocation>
        <location evidence="1">Membrane</location>
        <topology evidence="1">Multi-pass membrane protein</topology>
    </subcellularLocation>
</comment>
<dbReference type="SUPFAM" id="SSF81340">
    <property type="entry name" value="Clc chloride channel"/>
    <property type="match status" value="1"/>
</dbReference>
<evidence type="ECO:0000313" key="13">
    <source>
        <dbReference type="EMBL" id="ADD69490.1"/>
    </source>
</evidence>
<evidence type="ECO:0000256" key="7">
    <source>
        <dbReference type="ARBA" id="ARBA00023173"/>
    </source>
</evidence>
<evidence type="ECO:0000313" key="14">
    <source>
        <dbReference type="Proteomes" id="UP000002012"/>
    </source>
</evidence>
<dbReference type="OrthoDB" id="9767361at2"/>
<keyword evidence="10" id="KW-0129">CBS domain</keyword>
<evidence type="ECO:0000256" key="6">
    <source>
        <dbReference type="ARBA" id="ARBA00023136"/>
    </source>
</evidence>
<evidence type="ECO:0000256" key="10">
    <source>
        <dbReference type="PROSITE-ProRule" id="PRU00703"/>
    </source>
</evidence>
<dbReference type="eggNOG" id="COG0038">
    <property type="taxonomic scope" value="Bacteria"/>
</dbReference>
<feature type="transmembrane region" description="Helical" evidence="11">
    <location>
        <begin position="247"/>
        <end position="268"/>
    </location>
</feature>
<dbReference type="Gene3D" id="1.10.3080.10">
    <property type="entry name" value="Clc chloride channel"/>
    <property type="match status" value="1"/>
</dbReference>
<dbReference type="PANTHER" id="PTHR43427">
    <property type="entry name" value="CHLORIDE CHANNEL PROTEIN CLC-E"/>
    <property type="match status" value="1"/>
</dbReference>
<dbReference type="InterPro" id="IPR000644">
    <property type="entry name" value="CBS_dom"/>
</dbReference>
<dbReference type="Pfam" id="PF00654">
    <property type="entry name" value="Voltage_CLC"/>
    <property type="match status" value="1"/>
</dbReference>
<evidence type="ECO:0000256" key="4">
    <source>
        <dbReference type="ARBA" id="ARBA00022989"/>
    </source>
</evidence>
<name>D4H5P9_DENA2</name>
<feature type="domain" description="CBS" evidence="12">
    <location>
        <begin position="526"/>
        <end position="588"/>
    </location>
</feature>
<dbReference type="STRING" id="522772.Dacet_2736"/>
<keyword evidence="3 11" id="KW-0812">Transmembrane</keyword>
<dbReference type="InterPro" id="IPR014743">
    <property type="entry name" value="Cl-channel_core"/>
</dbReference>
<feature type="transmembrane region" description="Helical" evidence="11">
    <location>
        <begin position="280"/>
        <end position="297"/>
    </location>
</feature>
<dbReference type="eggNOG" id="COG0517">
    <property type="taxonomic scope" value="Bacteria"/>
</dbReference>
<dbReference type="InterPro" id="IPR050368">
    <property type="entry name" value="ClC-type_chloride_channel"/>
</dbReference>
<keyword evidence="14" id="KW-1185">Reference proteome</keyword>
<gene>
    <name evidence="13" type="ordered locus">Dacet_2736</name>
</gene>
<dbReference type="PROSITE" id="PS51371">
    <property type="entry name" value="CBS"/>
    <property type="match status" value="2"/>
</dbReference>
<dbReference type="EMBL" id="CP001968">
    <property type="protein sequence ID" value="ADD69490.1"/>
    <property type="molecule type" value="Genomic_DNA"/>
</dbReference>
<feature type="transmembrane region" description="Helical" evidence="11">
    <location>
        <begin position="407"/>
        <end position="424"/>
    </location>
</feature>
<dbReference type="HOGENOM" id="CLU_015263_5_3_0"/>
<evidence type="ECO:0000256" key="1">
    <source>
        <dbReference type="ARBA" id="ARBA00004141"/>
    </source>
</evidence>
<feature type="transmembrane region" description="Helical" evidence="11">
    <location>
        <begin position="12"/>
        <end position="37"/>
    </location>
</feature>
<dbReference type="GO" id="GO:0034707">
    <property type="term" value="C:chloride channel complex"/>
    <property type="evidence" value="ECO:0007669"/>
    <property type="project" value="UniProtKB-KW"/>
</dbReference>
<dbReference type="Pfam" id="PF00571">
    <property type="entry name" value="CBS"/>
    <property type="match status" value="2"/>
</dbReference>
<dbReference type="RefSeq" id="WP_013011983.1">
    <property type="nucleotide sequence ID" value="NC_013943.1"/>
</dbReference>
<dbReference type="PANTHER" id="PTHR43427:SF6">
    <property type="entry name" value="CHLORIDE CHANNEL PROTEIN CLC-E"/>
    <property type="match status" value="1"/>
</dbReference>
<dbReference type="PRINTS" id="PR00762">
    <property type="entry name" value="CLCHANNEL"/>
</dbReference>
<dbReference type="FunFam" id="1.10.3080.10:FF:000018">
    <property type="entry name" value="Chloride transporter, ClC family"/>
    <property type="match status" value="1"/>
</dbReference>
<organism evidence="13 14">
    <name type="scientific">Denitrovibrio acetiphilus (strain DSM 12809 / NBRC 114555 / N2460)</name>
    <dbReference type="NCBI Taxonomy" id="522772"/>
    <lineage>
        <taxon>Bacteria</taxon>
        <taxon>Pseudomonadati</taxon>
        <taxon>Deferribacterota</taxon>
        <taxon>Deferribacteres</taxon>
        <taxon>Deferribacterales</taxon>
        <taxon>Geovibrionaceae</taxon>
        <taxon>Denitrovibrio</taxon>
    </lineage>
</organism>
<evidence type="ECO:0000256" key="2">
    <source>
        <dbReference type="ARBA" id="ARBA00022448"/>
    </source>
</evidence>
<evidence type="ECO:0000256" key="3">
    <source>
        <dbReference type="ARBA" id="ARBA00022692"/>
    </source>
</evidence>
<feature type="transmembrane region" description="Helical" evidence="11">
    <location>
        <begin position="317"/>
        <end position="337"/>
    </location>
</feature>
<keyword evidence="6 11" id="KW-0472">Membrane</keyword>
<dbReference type="FunCoup" id="D4H5P9">
    <property type="interactions" value="59"/>
</dbReference>
<dbReference type="SUPFAM" id="SSF54631">
    <property type="entry name" value="CBS-domain pair"/>
    <property type="match status" value="1"/>
</dbReference>
<sequence>MFTGKRFNLPVIGRWFILGSIVGLVSGVGAIIFFLLLQGSSFFFMDYLMGIRVEETGGEHALFGHAATEFRRWSILLVPALGGLISGFLVYKFAPEAEGHGTDAAIKAIHFKNGSIRWRVPIIKTFASAITIGTGGSGGREGPIAQIGAGFGSFLGTTLKLSERERRILTAAGMGAGVGAIFRSPLAGAIFAAEVLYASSDMEYEALLPSAITSIIAYSVFCSVYGWEPLFATPDFAFENPVELIGYSVLGFACAVFGWLYVRTFYGIHGIFKQMHISPYIKPVIGGFLTGCVGFFVPQALAGSYAQIELGMQGQLGIGFIFILIFAKILTTSFSIGSGGSAGIFGPSMVIGAAVGGFVGLALNSFVPFIAPEPGAYVIVGMAGFFSGIANTPLSTIIMVSEMTGNYHLLVPSMWVSTLAFLLLRKTTMYVNQVPMRSESPIHKGEFFVQVLQDIKVADVMRPDPIILKEDMHFYDILHFIPQTKHNNFPVVKEDGTLVGVLLFEEIREFVFEEGLEDLVVAEEVCETDVPTIRPSNSLADAIENIGFKNIELLPVVDEETQTKLVGIITRRDIISTYNKVLRKRRSEKVEESEF</sequence>
<keyword evidence="9" id="KW-0407">Ion channel</keyword>